<proteinExistence type="predicted"/>
<organism evidence="1 2">
    <name type="scientific">Stephania yunnanensis</name>
    <dbReference type="NCBI Taxonomy" id="152371"/>
    <lineage>
        <taxon>Eukaryota</taxon>
        <taxon>Viridiplantae</taxon>
        <taxon>Streptophyta</taxon>
        <taxon>Embryophyta</taxon>
        <taxon>Tracheophyta</taxon>
        <taxon>Spermatophyta</taxon>
        <taxon>Magnoliopsida</taxon>
        <taxon>Ranunculales</taxon>
        <taxon>Menispermaceae</taxon>
        <taxon>Menispermoideae</taxon>
        <taxon>Cissampelideae</taxon>
        <taxon>Stephania</taxon>
    </lineage>
</organism>
<dbReference type="EMBL" id="JBBNAF010000006">
    <property type="protein sequence ID" value="KAK9135295.1"/>
    <property type="molecule type" value="Genomic_DNA"/>
</dbReference>
<dbReference type="PANTHER" id="PTHR36765">
    <property type="entry name" value="EXPRESSED PROTEIN"/>
    <property type="match status" value="1"/>
</dbReference>
<comment type="caution">
    <text evidence="1">The sequence shown here is derived from an EMBL/GenBank/DDBJ whole genome shotgun (WGS) entry which is preliminary data.</text>
</comment>
<evidence type="ECO:0000313" key="1">
    <source>
        <dbReference type="EMBL" id="KAK9135295.1"/>
    </source>
</evidence>
<evidence type="ECO:0000313" key="2">
    <source>
        <dbReference type="Proteomes" id="UP001420932"/>
    </source>
</evidence>
<keyword evidence="2" id="KW-1185">Reference proteome</keyword>
<accession>A0AAP0PC13</accession>
<protein>
    <submittedName>
        <fullName evidence="1">Uncharacterized protein</fullName>
    </submittedName>
</protein>
<reference evidence="1 2" key="1">
    <citation type="submission" date="2024-01" db="EMBL/GenBank/DDBJ databases">
        <title>Genome assemblies of Stephania.</title>
        <authorList>
            <person name="Yang L."/>
        </authorList>
    </citation>
    <scope>NUCLEOTIDE SEQUENCE [LARGE SCALE GENOMIC DNA]</scope>
    <source>
        <strain evidence="1">YNDBR</strain>
        <tissue evidence="1">Leaf</tissue>
    </source>
</reference>
<sequence length="239" mass="26829">MRGDCDSNSSGDEDGDAEWRAAIESVTSNSGAPLFGANGPSSSTRIWEEHNETKTLKFYQIKAQKLLDEVLERRLVMVKNPIFTLDNCEQANEAEAWIRLFRLAPRGVVVNPIDENQEPRRRPKIIPCKEIKEKSKKFYIFLTPMVSLFQFRDRVLSVAVDGTDIIAAATNSNQKALARSEAKDVALKAAAKIEEERVAELRKIRGEKWLPSITKEMQVPNLGYDDNGKAEQVPLVIVA</sequence>
<gene>
    <name evidence="1" type="ORF">Syun_014625</name>
</gene>
<name>A0AAP0PC13_9MAGN</name>
<dbReference type="Proteomes" id="UP001420932">
    <property type="component" value="Unassembled WGS sequence"/>
</dbReference>
<dbReference type="AlphaFoldDB" id="A0AAP0PC13"/>
<dbReference type="PANTHER" id="PTHR36765:SF1">
    <property type="entry name" value="EXPRESSED PROTEIN"/>
    <property type="match status" value="1"/>
</dbReference>